<feature type="transmembrane region" description="Helical" evidence="5">
    <location>
        <begin position="93"/>
        <end position="112"/>
    </location>
</feature>
<feature type="transmembrane region" description="Helical" evidence="5">
    <location>
        <begin position="21"/>
        <end position="39"/>
    </location>
</feature>
<gene>
    <name evidence="7" type="ORF">SCRDD08_00816</name>
</gene>
<evidence type="ECO:0000256" key="1">
    <source>
        <dbReference type="ARBA" id="ARBA00004141"/>
    </source>
</evidence>
<dbReference type="AlphaFoldDB" id="A0A139N2J7"/>
<comment type="subcellular location">
    <subcellularLocation>
        <location evidence="1">Membrane</location>
        <topology evidence="1">Multi-pass membrane protein</topology>
    </subcellularLocation>
</comment>
<dbReference type="RefSeq" id="WP_061422541.1">
    <property type="nucleotide sequence ID" value="NZ_KQ969062.1"/>
</dbReference>
<evidence type="ECO:0000256" key="3">
    <source>
        <dbReference type="ARBA" id="ARBA00022989"/>
    </source>
</evidence>
<sequence>MYKKIKALTWLRTQILLTNSSLLMSVLLPFGLLFLYNMILNKNGNAGQGLLKMILPMTFSMSGGYMVSIMMAEDKEKRNLKTLMLSGVRSGEYLLSMLVYPFLFTVFALLFFPYYLHVDLSGKWPVYLLINLLIIVIILLINLFIGGISKTQSQAQVYSLFPLLLISFVPLFASFDKTIQQILRFTFMNPFINFFETGDYSFKIEDFSNLVIWLLIFISASTYVLSKGRK</sequence>
<feature type="domain" description="ABC-2 type transporter transmembrane" evidence="6">
    <location>
        <begin position="41"/>
        <end position="196"/>
    </location>
</feature>
<evidence type="ECO:0000313" key="7">
    <source>
        <dbReference type="EMBL" id="KXT70266.1"/>
    </source>
</evidence>
<dbReference type="GO" id="GO:0140359">
    <property type="term" value="F:ABC-type transporter activity"/>
    <property type="evidence" value="ECO:0007669"/>
    <property type="project" value="InterPro"/>
</dbReference>
<evidence type="ECO:0000256" key="5">
    <source>
        <dbReference type="SAM" id="Phobius"/>
    </source>
</evidence>
<reference evidence="7 8" key="1">
    <citation type="submission" date="2016-01" db="EMBL/GenBank/DDBJ databases">
        <title>Highly variable Streptococcus oralis are common among viridans streptococci isolated from primates.</title>
        <authorList>
            <person name="Denapaite D."/>
            <person name="Rieger M."/>
            <person name="Koendgen S."/>
            <person name="Brueckner R."/>
            <person name="Ochigava I."/>
            <person name="Kappeler P."/>
            <person name="Maetz-Rensing K."/>
            <person name="Leendertz F."/>
            <person name="Hakenbeck R."/>
        </authorList>
    </citation>
    <scope>NUCLEOTIDE SEQUENCE [LARGE SCALE GENOMIC DNA]</scope>
    <source>
        <strain evidence="7 8">DD08</strain>
    </source>
</reference>
<proteinExistence type="predicted"/>
<protein>
    <submittedName>
        <fullName evidence="7">Putative membrane spanning protein</fullName>
    </submittedName>
</protein>
<accession>A0A139N2J7</accession>
<evidence type="ECO:0000259" key="6">
    <source>
        <dbReference type="Pfam" id="PF12698"/>
    </source>
</evidence>
<feature type="transmembrane region" description="Helical" evidence="5">
    <location>
        <begin position="207"/>
        <end position="225"/>
    </location>
</feature>
<evidence type="ECO:0000256" key="4">
    <source>
        <dbReference type="ARBA" id="ARBA00023136"/>
    </source>
</evidence>
<dbReference type="PATRIC" id="fig|45634.12.peg.847"/>
<keyword evidence="2 5" id="KW-0812">Transmembrane</keyword>
<name>A0A139N2J7_STRCR</name>
<dbReference type="EMBL" id="LQRD01000028">
    <property type="protein sequence ID" value="KXT70266.1"/>
    <property type="molecule type" value="Genomic_DNA"/>
</dbReference>
<dbReference type="InterPro" id="IPR013525">
    <property type="entry name" value="ABC2_TM"/>
</dbReference>
<organism evidence="7 8">
    <name type="scientific">Streptococcus cristatus</name>
    <dbReference type="NCBI Taxonomy" id="45634"/>
    <lineage>
        <taxon>Bacteria</taxon>
        <taxon>Bacillati</taxon>
        <taxon>Bacillota</taxon>
        <taxon>Bacilli</taxon>
        <taxon>Lactobacillales</taxon>
        <taxon>Streptococcaceae</taxon>
        <taxon>Streptococcus</taxon>
    </lineage>
</organism>
<keyword evidence="4 5" id="KW-0472">Membrane</keyword>
<comment type="caution">
    <text evidence="7">The sequence shown here is derived from an EMBL/GenBank/DDBJ whole genome shotgun (WGS) entry which is preliminary data.</text>
</comment>
<keyword evidence="3 5" id="KW-1133">Transmembrane helix</keyword>
<dbReference type="STRING" id="45634.SCRDD08_00816"/>
<evidence type="ECO:0000256" key="2">
    <source>
        <dbReference type="ARBA" id="ARBA00022692"/>
    </source>
</evidence>
<feature type="transmembrane region" description="Helical" evidence="5">
    <location>
        <begin position="124"/>
        <end position="145"/>
    </location>
</feature>
<feature type="transmembrane region" description="Helical" evidence="5">
    <location>
        <begin position="51"/>
        <end position="72"/>
    </location>
</feature>
<evidence type="ECO:0000313" key="8">
    <source>
        <dbReference type="Proteomes" id="UP000070377"/>
    </source>
</evidence>
<feature type="transmembrane region" description="Helical" evidence="5">
    <location>
        <begin position="157"/>
        <end position="175"/>
    </location>
</feature>
<dbReference type="GO" id="GO:0016020">
    <property type="term" value="C:membrane"/>
    <property type="evidence" value="ECO:0007669"/>
    <property type="project" value="UniProtKB-SubCell"/>
</dbReference>
<dbReference type="Proteomes" id="UP000070377">
    <property type="component" value="Unassembled WGS sequence"/>
</dbReference>
<dbReference type="Pfam" id="PF12698">
    <property type="entry name" value="ABC2_membrane_3"/>
    <property type="match status" value="1"/>
</dbReference>